<evidence type="ECO:0000256" key="1">
    <source>
        <dbReference type="SAM" id="MobiDB-lite"/>
    </source>
</evidence>
<keyword evidence="3" id="KW-1185">Reference proteome</keyword>
<accession>A0A4Z1H153</accession>
<feature type="region of interest" description="Disordered" evidence="1">
    <location>
        <begin position="35"/>
        <end position="65"/>
    </location>
</feature>
<gene>
    <name evidence="2" type="ORF">BHYA_0023g00720</name>
</gene>
<proteinExistence type="predicted"/>
<sequence length="107" mass="12076">MAYIKCLPVAKKPKSALVIKTVEDLVRLGWCLSRRGKKRSGKAEEKGGDLDKDESEAGEEGQSGYKCEVSKREMRRWGLGAFLEVMRKRQSGYAGVVEWLERELGKL</sequence>
<dbReference type="Proteomes" id="UP000297814">
    <property type="component" value="Unassembled WGS sequence"/>
</dbReference>
<evidence type="ECO:0000313" key="3">
    <source>
        <dbReference type="Proteomes" id="UP000297814"/>
    </source>
</evidence>
<feature type="compositionally biased region" description="Basic and acidic residues" evidence="1">
    <location>
        <begin position="41"/>
        <end position="50"/>
    </location>
</feature>
<protein>
    <submittedName>
        <fullName evidence="2">Uncharacterized protein</fullName>
    </submittedName>
</protein>
<name>A0A4Z1H153_9HELO</name>
<comment type="caution">
    <text evidence="2">The sequence shown here is derived from an EMBL/GenBank/DDBJ whole genome shotgun (WGS) entry which is preliminary data.</text>
</comment>
<dbReference type="AlphaFoldDB" id="A0A4Z1H153"/>
<dbReference type="EMBL" id="PQXK01000023">
    <property type="protein sequence ID" value="TGO41361.1"/>
    <property type="molecule type" value="Genomic_DNA"/>
</dbReference>
<organism evidence="2 3">
    <name type="scientific">Botrytis hyacinthi</name>
    <dbReference type="NCBI Taxonomy" id="278943"/>
    <lineage>
        <taxon>Eukaryota</taxon>
        <taxon>Fungi</taxon>
        <taxon>Dikarya</taxon>
        <taxon>Ascomycota</taxon>
        <taxon>Pezizomycotina</taxon>
        <taxon>Leotiomycetes</taxon>
        <taxon>Helotiales</taxon>
        <taxon>Sclerotiniaceae</taxon>
        <taxon>Botrytis</taxon>
    </lineage>
</organism>
<reference evidence="2 3" key="1">
    <citation type="submission" date="2017-12" db="EMBL/GenBank/DDBJ databases">
        <title>Comparative genomics of Botrytis spp.</title>
        <authorList>
            <person name="Valero-Jimenez C.A."/>
            <person name="Tapia P."/>
            <person name="Veloso J."/>
            <person name="Silva-Moreno E."/>
            <person name="Staats M."/>
            <person name="Valdes J.H."/>
            <person name="Van Kan J.A.L."/>
        </authorList>
    </citation>
    <scope>NUCLEOTIDE SEQUENCE [LARGE SCALE GENOMIC DNA]</scope>
    <source>
        <strain evidence="2 3">Bh0001</strain>
    </source>
</reference>
<evidence type="ECO:0000313" key="2">
    <source>
        <dbReference type="EMBL" id="TGO41361.1"/>
    </source>
</evidence>